<evidence type="ECO:0000256" key="1">
    <source>
        <dbReference type="SAM" id="SignalP"/>
    </source>
</evidence>
<reference evidence="2 3" key="1">
    <citation type="submission" date="2020-07" db="EMBL/GenBank/DDBJ databases">
        <title>Taxonomic revisions and descriptions of new bacterial species based on genomic comparisons in the high-G+C-content subgroup of the family Alcaligenaceae.</title>
        <authorList>
            <person name="Szabo A."/>
            <person name="Felfoldi T."/>
        </authorList>
    </citation>
    <scope>NUCLEOTIDE SEQUENCE [LARGE SCALE GENOMIC DNA]</scope>
    <source>
        <strain evidence="2 3">DSM 25264</strain>
    </source>
</reference>
<evidence type="ECO:0000313" key="3">
    <source>
        <dbReference type="Proteomes" id="UP000580517"/>
    </source>
</evidence>
<sequence>MNVLLRIFIPLVMLLACMPVRANSPQTWPVSPSRLSLTTPYGRLHIDTNEYIYESRLLIDDAEVQPHVRGILNITYAFKRPDALIALVSINDGNGDCPISYRWVILKKSGYTLSPSFGSCSERIAVTAKGHKLTMRTPSAMKPDKIDVYTYDGKEIRRTTTSN</sequence>
<accession>A0A853FBE6</accession>
<feature type="chain" id="PRO_5032810680" evidence="1">
    <location>
        <begin position="23"/>
        <end position="163"/>
    </location>
</feature>
<dbReference type="Proteomes" id="UP000580517">
    <property type="component" value="Unassembled WGS sequence"/>
</dbReference>
<proteinExistence type="predicted"/>
<comment type="caution">
    <text evidence="2">The sequence shown here is derived from an EMBL/GenBank/DDBJ whole genome shotgun (WGS) entry which is preliminary data.</text>
</comment>
<organism evidence="2 3">
    <name type="scientific">Allopusillimonas soli</name>
    <dbReference type="NCBI Taxonomy" id="659016"/>
    <lineage>
        <taxon>Bacteria</taxon>
        <taxon>Pseudomonadati</taxon>
        <taxon>Pseudomonadota</taxon>
        <taxon>Betaproteobacteria</taxon>
        <taxon>Burkholderiales</taxon>
        <taxon>Alcaligenaceae</taxon>
        <taxon>Allopusillimonas</taxon>
    </lineage>
</organism>
<feature type="signal peptide" evidence="1">
    <location>
        <begin position="1"/>
        <end position="22"/>
    </location>
</feature>
<dbReference type="RefSeq" id="WP_129968991.1">
    <property type="nucleotide sequence ID" value="NZ_JACCEW010000002.1"/>
</dbReference>
<keyword evidence="1" id="KW-0732">Signal</keyword>
<keyword evidence="3" id="KW-1185">Reference proteome</keyword>
<dbReference type="OrthoDB" id="8683086at2"/>
<dbReference type="EMBL" id="JACCEW010000002">
    <property type="protein sequence ID" value="NYT37088.1"/>
    <property type="molecule type" value="Genomic_DNA"/>
</dbReference>
<protein>
    <submittedName>
        <fullName evidence="2">Uncharacterized protein</fullName>
    </submittedName>
</protein>
<dbReference type="PROSITE" id="PS51257">
    <property type="entry name" value="PROKAR_LIPOPROTEIN"/>
    <property type="match status" value="1"/>
</dbReference>
<name>A0A853FBE6_9BURK</name>
<dbReference type="AlphaFoldDB" id="A0A853FBE6"/>
<gene>
    <name evidence="2" type="ORF">H0A68_09400</name>
</gene>
<evidence type="ECO:0000313" key="2">
    <source>
        <dbReference type="EMBL" id="NYT37088.1"/>
    </source>
</evidence>